<sequence>MSRKLAMVTGANSGMGLATSIGLAKAGMRVVMVCRSEARGKEALAKVRDAAGGDTAELMLCDLGSFADIRRFAAEFNSRGDALDVLVNNAGVVSLKRTLTKDGFESMIGINHLGHFLFTMLLLDRIKAAKQGRIVVVASGAYKAGRLNFDDFNLTKGFNVAKGYGQSKLANILFARSLAKRLAGTTTTVNSLHPGAVATNIGVSRETGFGKSLHVLLKPFFLTPEQGSETALHLALSPEVKDASGEYFYKKQAQALAGKAADDESAERLWKWSMEAVGLKG</sequence>
<evidence type="ECO:0000256" key="2">
    <source>
        <dbReference type="RuleBase" id="RU000363"/>
    </source>
</evidence>
<dbReference type="InterPro" id="IPR002347">
    <property type="entry name" value="SDR_fam"/>
</dbReference>
<dbReference type="InterPro" id="IPR036291">
    <property type="entry name" value="NAD(P)-bd_dom_sf"/>
</dbReference>
<comment type="caution">
    <text evidence="3">The sequence shown here is derived from an EMBL/GenBank/DDBJ whole genome shotgun (WGS) entry which is preliminary data.</text>
</comment>
<dbReference type="PRINTS" id="PR00080">
    <property type="entry name" value="SDRFAMILY"/>
</dbReference>
<gene>
    <name evidence="3" type="ORF">PAT3040_02833</name>
</gene>
<reference evidence="3 4" key="1">
    <citation type="submission" date="2017-08" db="EMBL/GenBank/DDBJ databases">
        <title>Substantial Increase in Enzyme Production by Combined Drug-Resistance Mutations in Paenibacillus agaridevorans.</title>
        <authorList>
            <person name="Tanaka Y."/>
            <person name="Funane K."/>
            <person name="Hosaka T."/>
            <person name="Shiwa Y."/>
            <person name="Fujita N."/>
            <person name="Miyazaki T."/>
            <person name="Yoshikawa H."/>
            <person name="Murakami K."/>
            <person name="Kasahara K."/>
            <person name="Inaoka T."/>
            <person name="Hiraga Y."/>
            <person name="Ochi K."/>
        </authorList>
    </citation>
    <scope>NUCLEOTIDE SEQUENCE [LARGE SCALE GENOMIC DNA]</scope>
    <source>
        <strain evidence="3 4">T-3040</strain>
    </source>
</reference>
<keyword evidence="4" id="KW-1185">Reference proteome</keyword>
<name>A0A2R5EY22_9BACL</name>
<dbReference type="PRINTS" id="PR00081">
    <property type="entry name" value="GDHRDH"/>
</dbReference>
<proteinExistence type="inferred from homology"/>
<dbReference type="EMBL" id="BDQX01000163">
    <property type="protein sequence ID" value="GBG08261.1"/>
    <property type="molecule type" value="Genomic_DNA"/>
</dbReference>
<protein>
    <submittedName>
        <fullName evidence="3">Short-chain dehydrogenase</fullName>
    </submittedName>
</protein>
<evidence type="ECO:0000313" key="3">
    <source>
        <dbReference type="EMBL" id="GBG08261.1"/>
    </source>
</evidence>
<keyword evidence="1" id="KW-0560">Oxidoreductase</keyword>
<dbReference type="AlphaFoldDB" id="A0A2R5EY22"/>
<dbReference type="Pfam" id="PF00106">
    <property type="entry name" value="adh_short"/>
    <property type="match status" value="1"/>
</dbReference>
<dbReference type="PANTHER" id="PTHR43157:SF31">
    <property type="entry name" value="PHOSPHATIDYLINOSITOL-GLYCAN BIOSYNTHESIS CLASS F PROTEIN"/>
    <property type="match status" value="1"/>
</dbReference>
<comment type="similarity">
    <text evidence="2">Belongs to the short-chain dehydrogenases/reductases (SDR) family.</text>
</comment>
<evidence type="ECO:0000313" key="4">
    <source>
        <dbReference type="Proteomes" id="UP000245202"/>
    </source>
</evidence>
<dbReference type="PANTHER" id="PTHR43157">
    <property type="entry name" value="PHOSPHATIDYLINOSITOL-GLYCAN BIOSYNTHESIS CLASS F PROTEIN-RELATED"/>
    <property type="match status" value="1"/>
</dbReference>
<organism evidence="3 4">
    <name type="scientific">Paenibacillus agaridevorans</name>
    <dbReference type="NCBI Taxonomy" id="171404"/>
    <lineage>
        <taxon>Bacteria</taxon>
        <taxon>Bacillati</taxon>
        <taxon>Bacillota</taxon>
        <taxon>Bacilli</taxon>
        <taxon>Bacillales</taxon>
        <taxon>Paenibacillaceae</taxon>
        <taxon>Paenibacillus</taxon>
    </lineage>
</organism>
<dbReference type="GO" id="GO:0016491">
    <property type="term" value="F:oxidoreductase activity"/>
    <property type="evidence" value="ECO:0007669"/>
    <property type="project" value="UniProtKB-KW"/>
</dbReference>
<dbReference type="RefSeq" id="WP_108993244.1">
    <property type="nucleotide sequence ID" value="NZ_BDQX01000163.1"/>
</dbReference>
<accession>A0A2R5EY22</accession>
<dbReference type="CDD" id="cd05327">
    <property type="entry name" value="retinol-DH_like_SDR_c_like"/>
    <property type="match status" value="1"/>
</dbReference>
<dbReference type="Proteomes" id="UP000245202">
    <property type="component" value="Unassembled WGS sequence"/>
</dbReference>
<dbReference type="SUPFAM" id="SSF51735">
    <property type="entry name" value="NAD(P)-binding Rossmann-fold domains"/>
    <property type="match status" value="1"/>
</dbReference>
<evidence type="ECO:0000256" key="1">
    <source>
        <dbReference type="ARBA" id="ARBA00023002"/>
    </source>
</evidence>
<dbReference type="Gene3D" id="3.40.50.720">
    <property type="entry name" value="NAD(P)-binding Rossmann-like Domain"/>
    <property type="match status" value="1"/>
</dbReference>